<sequence length="303" mass="34654">MKKLFYKLVVLFFLLFIPMLIIVLLPSSHNNYLFAIIDKHQRLSNTESPRIVLAGGSNLAFGIDSKMMQETLNISVINTGIHVGIGLGRTLDDIMPYLSTGDILVIAPEYQCFTDAWNGSVPAYELIFDMHNYPLAKHSSFYKMPFGNSFIIYAKNKILALIPRSSNPISYSRDGFNEYGDYIKHLELENQPFESLSVSGKINASYLSAFYRIVDSFKKQGIQVFITYPSYEEISFQYSIDMINELDMALQEERAMTVISSPEDYCFPTNYFYDTAYHLNSKGREIRTARLVQDITRYIGIAN</sequence>
<name>F5YN24_TREPZ</name>
<reference evidence="1 2" key="2">
    <citation type="journal article" date="2011" name="ISME J.">
        <title>RNA-seq reveals cooperative metabolic interactions between two termite-gut spirochete species in co-culture.</title>
        <authorList>
            <person name="Rosenthal A.Z."/>
            <person name="Matson E.G."/>
            <person name="Eldar A."/>
            <person name="Leadbetter J.R."/>
        </authorList>
    </citation>
    <scope>NUCLEOTIDE SEQUENCE [LARGE SCALE GENOMIC DNA]</scope>
    <source>
        <strain evidence="2">ATCC BAA-887 / DSM 12427 / ZAS-2</strain>
    </source>
</reference>
<accession>F5YN24</accession>
<dbReference type="RefSeq" id="WP_015709647.1">
    <property type="nucleotide sequence ID" value="NC_015578.1"/>
</dbReference>
<dbReference type="STRING" id="545694.TREPR_0358"/>
<evidence type="ECO:0008006" key="3">
    <source>
        <dbReference type="Google" id="ProtNLM"/>
    </source>
</evidence>
<keyword evidence="2" id="KW-1185">Reference proteome</keyword>
<evidence type="ECO:0000313" key="2">
    <source>
        <dbReference type="Proteomes" id="UP000009223"/>
    </source>
</evidence>
<dbReference type="KEGG" id="tpi:TREPR_0358"/>
<dbReference type="HOGENOM" id="CLU_070296_0_0_12"/>
<proteinExistence type="predicted"/>
<dbReference type="eggNOG" id="ENOG5032ZWX">
    <property type="taxonomic scope" value="Bacteria"/>
</dbReference>
<dbReference type="OrthoDB" id="631431at2"/>
<organism evidence="1 2">
    <name type="scientific">Treponema primitia (strain ATCC BAA-887 / DSM 12427 / ZAS-2)</name>
    <dbReference type="NCBI Taxonomy" id="545694"/>
    <lineage>
        <taxon>Bacteria</taxon>
        <taxon>Pseudomonadati</taxon>
        <taxon>Spirochaetota</taxon>
        <taxon>Spirochaetia</taxon>
        <taxon>Spirochaetales</taxon>
        <taxon>Treponemataceae</taxon>
        <taxon>Treponema</taxon>
    </lineage>
</organism>
<dbReference type="Proteomes" id="UP000009223">
    <property type="component" value="Chromosome"/>
</dbReference>
<dbReference type="EMBL" id="CP001843">
    <property type="protein sequence ID" value="AEF84214.1"/>
    <property type="molecule type" value="Genomic_DNA"/>
</dbReference>
<dbReference type="AlphaFoldDB" id="F5YN24"/>
<evidence type="ECO:0000313" key="1">
    <source>
        <dbReference type="EMBL" id="AEF84214.1"/>
    </source>
</evidence>
<gene>
    <name evidence="1" type="ordered locus">TREPR_0358</name>
</gene>
<reference evidence="2" key="1">
    <citation type="submission" date="2009-12" db="EMBL/GenBank/DDBJ databases">
        <title>Complete sequence of Treponema primitia strain ZAS-2.</title>
        <authorList>
            <person name="Tetu S.G."/>
            <person name="Matson E."/>
            <person name="Ren Q."/>
            <person name="Seshadri R."/>
            <person name="Elbourne L."/>
            <person name="Hassan K.A."/>
            <person name="Durkin A."/>
            <person name="Radune D."/>
            <person name="Mohamoud Y."/>
            <person name="Shay R."/>
            <person name="Jin S."/>
            <person name="Zhang X."/>
            <person name="Lucey K."/>
            <person name="Ballor N.R."/>
            <person name="Ottesen E."/>
            <person name="Rosenthal R."/>
            <person name="Allen A."/>
            <person name="Leadbetter J.R."/>
            <person name="Paulsen I.T."/>
        </authorList>
    </citation>
    <scope>NUCLEOTIDE SEQUENCE [LARGE SCALE GENOMIC DNA]</scope>
    <source>
        <strain evidence="2">ATCC BAA-887 / DSM 12427 / ZAS-2</strain>
    </source>
</reference>
<protein>
    <recommendedName>
        <fullName evidence="3">SGNH/GDSL hydrolase family protein</fullName>
    </recommendedName>
</protein>